<dbReference type="RefSeq" id="WP_201102925.1">
    <property type="nucleotide sequence ID" value="NZ_CP067977.1"/>
</dbReference>
<gene>
    <name evidence="1" type="ORF">JIP62_14925</name>
</gene>
<organism evidence="1 2">
    <name type="scientific">Brevundimonas vitisensis</name>
    <dbReference type="NCBI Taxonomy" id="2800818"/>
    <lineage>
        <taxon>Bacteria</taxon>
        <taxon>Pseudomonadati</taxon>
        <taxon>Pseudomonadota</taxon>
        <taxon>Alphaproteobacteria</taxon>
        <taxon>Caulobacterales</taxon>
        <taxon>Caulobacteraceae</taxon>
        <taxon>Brevundimonas</taxon>
    </lineage>
</organism>
<accession>A0ABX7BSS4</accession>
<sequence>MTHAGEHVIARDRQLALALARRAYAAGQIRLVTRDLSGCDYIVSTRRGLLAAGAAGWRRVAHGQYFGLTLDGNDILAFEACDRPRFPTRMGRIVRLCVQDARIVDTAVFVDGLDNGCHQIDLIGDTLIVVDTYRQRILEIAPDAKTKEFQPFPFIRERPGTADYVHFNSVLGSGDRRLLVLHNDYNRTGRTSEIALLDASWNVVERRAMAGTGCHNLALLEDGSILSCGSLEGTLINSAGMQAKVSNLMTRGLAVGQDVIAVGGSTFSEREDRDSEPGVLHLLDRQFRLLSSLPLPSPPTEIRRLDGNDLSLSRHAEALGLMLSWP</sequence>
<dbReference type="Proteomes" id="UP000595448">
    <property type="component" value="Chromosome"/>
</dbReference>
<evidence type="ECO:0000313" key="1">
    <source>
        <dbReference type="EMBL" id="QQQ18555.1"/>
    </source>
</evidence>
<keyword evidence="2" id="KW-1185">Reference proteome</keyword>
<dbReference type="SUPFAM" id="SSF63829">
    <property type="entry name" value="Calcium-dependent phosphotriesterase"/>
    <property type="match status" value="1"/>
</dbReference>
<name>A0ABX7BSS4_9CAUL</name>
<reference evidence="1 2" key="1">
    <citation type="submission" date="2021-01" db="EMBL/GenBank/DDBJ databases">
        <title>Brevundimonas vitis sp. nov., an bacterium isolated from grape (Vitis vinifera).</title>
        <authorList>
            <person name="Jiang L."/>
            <person name="Lee J."/>
        </authorList>
    </citation>
    <scope>NUCLEOTIDE SEQUENCE [LARGE SCALE GENOMIC DNA]</scope>
    <source>
        <strain evidence="1 2">GRTSA-9</strain>
    </source>
</reference>
<proteinExistence type="predicted"/>
<protein>
    <recommendedName>
        <fullName evidence="3">DUF4915 domain-containing protein</fullName>
    </recommendedName>
</protein>
<dbReference type="EMBL" id="CP067977">
    <property type="protein sequence ID" value="QQQ18555.1"/>
    <property type="molecule type" value="Genomic_DNA"/>
</dbReference>
<evidence type="ECO:0000313" key="2">
    <source>
        <dbReference type="Proteomes" id="UP000595448"/>
    </source>
</evidence>
<evidence type="ECO:0008006" key="3">
    <source>
        <dbReference type="Google" id="ProtNLM"/>
    </source>
</evidence>